<gene>
    <name evidence="9" type="ORF">EV356DRAFT_444506</name>
</gene>
<feature type="transmembrane region" description="Helical" evidence="7">
    <location>
        <begin position="445"/>
        <end position="467"/>
    </location>
</feature>
<evidence type="ECO:0000256" key="7">
    <source>
        <dbReference type="SAM" id="Phobius"/>
    </source>
</evidence>
<dbReference type="FunFam" id="1.20.1250.20:FF:000064">
    <property type="entry name" value="MFS allantoate transporter"/>
    <property type="match status" value="1"/>
</dbReference>
<feature type="transmembrane region" description="Helical" evidence="7">
    <location>
        <begin position="321"/>
        <end position="344"/>
    </location>
</feature>
<feature type="transmembrane region" description="Helical" evidence="7">
    <location>
        <begin position="150"/>
        <end position="173"/>
    </location>
</feature>
<dbReference type="Gene3D" id="1.20.1250.20">
    <property type="entry name" value="MFS general substrate transporter like domains"/>
    <property type="match status" value="2"/>
</dbReference>
<dbReference type="PROSITE" id="PS50850">
    <property type="entry name" value="MFS"/>
    <property type="match status" value="1"/>
</dbReference>
<feature type="transmembrane region" description="Helical" evidence="7">
    <location>
        <begin position="126"/>
        <end position="144"/>
    </location>
</feature>
<reference evidence="9" key="1">
    <citation type="journal article" date="2020" name="Stud. Mycol.">
        <title>101 Dothideomycetes genomes: a test case for predicting lifestyles and emergence of pathogens.</title>
        <authorList>
            <person name="Haridas S."/>
            <person name="Albert R."/>
            <person name="Binder M."/>
            <person name="Bloem J."/>
            <person name="Labutti K."/>
            <person name="Salamov A."/>
            <person name="Andreopoulos B."/>
            <person name="Baker S."/>
            <person name="Barry K."/>
            <person name="Bills G."/>
            <person name="Bluhm B."/>
            <person name="Cannon C."/>
            <person name="Castanera R."/>
            <person name="Culley D."/>
            <person name="Daum C."/>
            <person name="Ezra D."/>
            <person name="Gonzalez J."/>
            <person name="Henrissat B."/>
            <person name="Kuo A."/>
            <person name="Liang C."/>
            <person name="Lipzen A."/>
            <person name="Lutzoni F."/>
            <person name="Magnuson J."/>
            <person name="Mondo S."/>
            <person name="Nolan M."/>
            <person name="Ohm R."/>
            <person name="Pangilinan J."/>
            <person name="Park H.-J."/>
            <person name="Ramirez L."/>
            <person name="Alfaro M."/>
            <person name="Sun H."/>
            <person name="Tritt A."/>
            <person name="Yoshinaga Y."/>
            <person name="Zwiers L.-H."/>
            <person name="Turgeon B."/>
            <person name="Goodwin S."/>
            <person name="Spatafora J."/>
            <person name="Crous P."/>
            <person name="Grigoriev I."/>
        </authorList>
    </citation>
    <scope>NUCLEOTIDE SEQUENCE</scope>
    <source>
        <strain evidence="9">Tuck. ex Michener</strain>
    </source>
</reference>
<protein>
    <submittedName>
        <fullName evidence="9">Allantoate permease</fullName>
    </submittedName>
</protein>
<dbReference type="AlphaFoldDB" id="A0A6A6HD42"/>
<feature type="transmembrane region" description="Helical" evidence="7">
    <location>
        <begin position="99"/>
        <end position="119"/>
    </location>
</feature>
<feature type="transmembrane region" description="Helical" evidence="7">
    <location>
        <begin position="351"/>
        <end position="371"/>
    </location>
</feature>
<evidence type="ECO:0000256" key="2">
    <source>
        <dbReference type="ARBA" id="ARBA00022448"/>
    </source>
</evidence>
<sequence>MEKHERLDYSSEQESPQENLRITQDTDQAYEFLIKTHVSSETASHVNLDVLRRKIDWHIVPIMFCCYFIQFLDKVSLNYSAVMGLNKDLNLTGNDFTNVGTAFFVAYVIAEIPNAFLLNKLPVAKWLGANVLLWGITVACTAATKDYSTLLAARIFLGIFEASIAPSLTIVSSQWYTKSEQAPRFSFWYTGVGIAQILGGLISFAFQHVSNPSFSGWKAMFVTLGCVTVAIGLGTILILPDSPIDARFLSETEKTALLHHVAVNQTGIVNRRFKIKHTLEVLLDPQIWLLILLMILPSSSSGIVTNYSATVIRNFGYTPPIAALLNMPSGVVSIASTLVAGFGIRRTSNRWAWLVAICVPGIIGGALMSFMPETNHAGLLAGVYLVNAVIASSPIVYQWAASNVAGQTKRTTSFALLSIGFGIGSIIGPQTFQAKDAPQYIPAKITVLATQAATALMSVVLFSYYLLVNWHRNRSGRTPQSVDDMSDAEKWRNLTDKENPDFRYVF</sequence>
<evidence type="ECO:0000313" key="9">
    <source>
        <dbReference type="EMBL" id="KAF2235748.1"/>
    </source>
</evidence>
<keyword evidence="3 7" id="KW-0812">Transmembrane</keyword>
<dbReference type="OrthoDB" id="6730379at2759"/>
<feature type="transmembrane region" description="Helical" evidence="7">
    <location>
        <begin position="219"/>
        <end position="239"/>
    </location>
</feature>
<keyword evidence="5 7" id="KW-0472">Membrane</keyword>
<feature type="transmembrane region" description="Helical" evidence="7">
    <location>
        <begin position="59"/>
        <end position="79"/>
    </location>
</feature>
<dbReference type="PANTHER" id="PTHR43791:SF40">
    <property type="entry name" value="THIAMINE PATHWAY TRANSPORTER THI73"/>
    <property type="match status" value="1"/>
</dbReference>
<dbReference type="PANTHER" id="PTHR43791">
    <property type="entry name" value="PERMEASE-RELATED"/>
    <property type="match status" value="1"/>
</dbReference>
<dbReference type="GO" id="GO:0016020">
    <property type="term" value="C:membrane"/>
    <property type="evidence" value="ECO:0007669"/>
    <property type="project" value="UniProtKB-SubCell"/>
</dbReference>
<dbReference type="InterPro" id="IPR036259">
    <property type="entry name" value="MFS_trans_sf"/>
</dbReference>
<feature type="transmembrane region" description="Helical" evidence="7">
    <location>
        <begin position="412"/>
        <end position="433"/>
    </location>
</feature>
<dbReference type="InterPro" id="IPR020846">
    <property type="entry name" value="MFS_dom"/>
</dbReference>
<evidence type="ECO:0000259" key="8">
    <source>
        <dbReference type="PROSITE" id="PS50850"/>
    </source>
</evidence>
<evidence type="ECO:0000256" key="6">
    <source>
        <dbReference type="ARBA" id="ARBA00037968"/>
    </source>
</evidence>
<feature type="transmembrane region" description="Helical" evidence="7">
    <location>
        <begin position="287"/>
        <end position="309"/>
    </location>
</feature>
<comment type="subcellular location">
    <subcellularLocation>
        <location evidence="1">Membrane</location>
        <topology evidence="1">Multi-pass membrane protein</topology>
    </subcellularLocation>
</comment>
<keyword evidence="2" id="KW-0813">Transport</keyword>
<dbReference type="Pfam" id="PF07690">
    <property type="entry name" value="MFS_1"/>
    <property type="match status" value="1"/>
</dbReference>
<feature type="transmembrane region" description="Helical" evidence="7">
    <location>
        <begin position="185"/>
        <end position="207"/>
    </location>
</feature>
<accession>A0A6A6HD42</accession>
<comment type="similarity">
    <text evidence="6">Belongs to the major facilitator superfamily. Allantoate permease family.</text>
</comment>
<evidence type="ECO:0000256" key="4">
    <source>
        <dbReference type="ARBA" id="ARBA00022989"/>
    </source>
</evidence>
<feature type="transmembrane region" description="Helical" evidence="7">
    <location>
        <begin position="377"/>
        <end position="400"/>
    </location>
</feature>
<dbReference type="SUPFAM" id="SSF103473">
    <property type="entry name" value="MFS general substrate transporter"/>
    <property type="match status" value="1"/>
</dbReference>
<organism evidence="9 10">
    <name type="scientific">Viridothelium virens</name>
    <name type="common">Speckled blister lichen</name>
    <name type="synonym">Trypethelium virens</name>
    <dbReference type="NCBI Taxonomy" id="1048519"/>
    <lineage>
        <taxon>Eukaryota</taxon>
        <taxon>Fungi</taxon>
        <taxon>Dikarya</taxon>
        <taxon>Ascomycota</taxon>
        <taxon>Pezizomycotina</taxon>
        <taxon>Dothideomycetes</taxon>
        <taxon>Dothideomycetes incertae sedis</taxon>
        <taxon>Trypetheliales</taxon>
        <taxon>Trypetheliaceae</taxon>
        <taxon>Viridothelium</taxon>
    </lineage>
</organism>
<keyword evidence="10" id="KW-1185">Reference proteome</keyword>
<evidence type="ECO:0000256" key="5">
    <source>
        <dbReference type="ARBA" id="ARBA00023136"/>
    </source>
</evidence>
<keyword evidence="4 7" id="KW-1133">Transmembrane helix</keyword>
<proteinExistence type="inferred from homology"/>
<dbReference type="InterPro" id="IPR011701">
    <property type="entry name" value="MFS"/>
</dbReference>
<evidence type="ECO:0000256" key="1">
    <source>
        <dbReference type="ARBA" id="ARBA00004141"/>
    </source>
</evidence>
<dbReference type="EMBL" id="ML991789">
    <property type="protein sequence ID" value="KAF2235748.1"/>
    <property type="molecule type" value="Genomic_DNA"/>
</dbReference>
<evidence type="ECO:0000256" key="3">
    <source>
        <dbReference type="ARBA" id="ARBA00022692"/>
    </source>
</evidence>
<feature type="domain" description="Major facilitator superfamily (MFS) profile" evidence="8">
    <location>
        <begin position="59"/>
        <end position="470"/>
    </location>
</feature>
<name>A0A6A6HD42_VIRVR</name>
<evidence type="ECO:0000313" key="10">
    <source>
        <dbReference type="Proteomes" id="UP000800092"/>
    </source>
</evidence>
<dbReference type="GO" id="GO:0022857">
    <property type="term" value="F:transmembrane transporter activity"/>
    <property type="evidence" value="ECO:0007669"/>
    <property type="project" value="InterPro"/>
</dbReference>
<dbReference type="Proteomes" id="UP000800092">
    <property type="component" value="Unassembled WGS sequence"/>
</dbReference>